<organism evidence="3 4">
    <name type="scientific">Aureobasidium pullulans</name>
    <name type="common">Black yeast</name>
    <name type="synonym">Pullularia pullulans</name>
    <dbReference type="NCBI Taxonomy" id="5580"/>
    <lineage>
        <taxon>Eukaryota</taxon>
        <taxon>Fungi</taxon>
        <taxon>Dikarya</taxon>
        <taxon>Ascomycota</taxon>
        <taxon>Pezizomycotina</taxon>
        <taxon>Dothideomycetes</taxon>
        <taxon>Dothideomycetidae</taxon>
        <taxon>Dothideales</taxon>
        <taxon>Saccotheciaceae</taxon>
        <taxon>Aureobasidium</taxon>
    </lineage>
</organism>
<comment type="caution">
    <text evidence="3">The sequence shown here is derived from an EMBL/GenBank/DDBJ whole genome shotgun (WGS) entry which is preliminary data.</text>
</comment>
<evidence type="ECO:0000313" key="4">
    <source>
        <dbReference type="Proteomes" id="UP000310039"/>
    </source>
</evidence>
<gene>
    <name evidence="3" type="ORF">D6C84_02166</name>
</gene>
<sequence>MSTSQKRKISALDDGVDLHQLNSVEQYTIGWICALPIESAAAAKLLDKKHSEIPNVPGDNNSYRFGRIGGHNVVIGCLPAGRTGLVSTAIVAQQMKQSFGNLRLSLMVGIGGAVPSTENDIRLGDVVVSQPHGRYGGVVQYDLGKTRPDGEIERTGSLNSPPEAVLTALSKLQTTQEMEELPMQKHLEQLSALMPRYSFPSNLDDNLYRPDQRHKIGAECSSCGSDGLVERGIRADESPVIHYGTIASGNQVMKDGVARDRISRELGGVLCFEMEAAALMNNFPCLIVRGISDYSDSHKNDGWQRYAAAVAAAFAYELLMHLAVTQVAETQTISEAMAGFSQRIAQNTETARRTEQKIDQKDNREILEWLSLSTHFSAVQNATYDARMSGTGKWLVEHDRYLSWISTPGLLWLNGVAGCGKTLLSSKIIDHIQRQTSQIAYWYFQFNSADTQNLTNMVRSLLRQLIRSEIPKSIRRFWAQHQENNSEPSTTELIVALSEFVRASTQPIYFIFDALDEFPETSSPGRSSLLAFIKQLVDSSLPFLHILVTSRREPDIKNVLGQVTSNIINIDSLIEIDVDQFVVAALDDDCLAKWGEDLVALAKSNLLLSGERRFRWADLQLKRLRACPTAVDYRDALDTIPKTLEETYHQALDTIDVAHRQRVRQILIWLTTSHRELRSVEVAAVVAFPFVEDVLKICTSVLVTVIDGDTTETIKLAHFTVKEFLIICHVQDEIMHWYNFTVGLAHRCITEQAVDCLFGTSDSPETQMLIDYASEYWPEHARRNDGTADWAQVQLKVNTVLEAKSRQAFIAWLRLQHPHELSYDPDVSFPLYFACLLGLRQSVAYFWQTSTLNLTRREGRFKKPINAAAVMGHHELISWITTELTRNWPEFHIGSLIDTPLVIENLQQSPGHVLLQILRAPWDPAMERYIVRAAAANRHGHGKEIIEHLLDDINAFQNIDESLVESASHNRYNATVLEALASRRATKFPVTLETLVAVVELSLDAFTHILGARVVDIELDGHAIVSLGEARNGLAAIQMMLNRGVVVVITDTLVSSLATSPFGSEIITLLMNDPKIEQNLTSEGVATIAGEFDLQVFIRFLKDHGCPIGESVKIMERVACNSYLRRPEFSHVSSSRKLPRRYRPTLERSFMRDITAAIHEIIGEISPWMARLMPLITEDTLALVAEHAEPSAFESRST</sequence>
<accession>A0A4S9Y483</accession>
<dbReference type="InterPro" id="IPR007111">
    <property type="entry name" value="NACHT_NTPase"/>
</dbReference>
<proteinExistence type="predicted"/>
<dbReference type="InterPro" id="IPR053137">
    <property type="entry name" value="NLR-like"/>
</dbReference>
<evidence type="ECO:0000313" key="3">
    <source>
        <dbReference type="EMBL" id="THZ86795.1"/>
    </source>
</evidence>
<dbReference type="SUPFAM" id="SSF52540">
    <property type="entry name" value="P-loop containing nucleoside triphosphate hydrolases"/>
    <property type="match status" value="1"/>
</dbReference>
<dbReference type="InterPro" id="IPR000845">
    <property type="entry name" value="Nucleoside_phosphorylase_d"/>
</dbReference>
<dbReference type="Gene3D" id="3.40.50.1580">
    <property type="entry name" value="Nucleoside phosphorylase domain"/>
    <property type="match status" value="1"/>
</dbReference>
<feature type="domain" description="NACHT" evidence="2">
    <location>
        <begin position="409"/>
        <end position="551"/>
    </location>
</feature>
<dbReference type="EMBL" id="QZBT01000019">
    <property type="protein sequence ID" value="THZ86795.1"/>
    <property type="molecule type" value="Genomic_DNA"/>
</dbReference>
<dbReference type="Proteomes" id="UP000310039">
    <property type="component" value="Unassembled WGS sequence"/>
</dbReference>
<dbReference type="InterPro" id="IPR035994">
    <property type="entry name" value="Nucleoside_phosphorylase_sf"/>
</dbReference>
<dbReference type="AlphaFoldDB" id="A0A4S9Y483"/>
<dbReference type="PROSITE" id="PS50837">
    <property type="entry name" value="NACHT"/>
    <property type="match status" value="1"/>
</dbReference>
<dbReference type="Gene3D" id="3.40.50.300">
    <property type="entry name" value="P-loop containing nucleotide triphosphate hydrolases"/>
    <property type="match status" value="1"/>
</dbReference>
<dbReference type="InterPro" id="IPR056884">
    <property type="entry name" value="NPHP3-like_N"/>
</dbReference>
<evidence type="ECO:0000256" key="1">
    <source>
        <dbReference type="ARBA" id="ARBA00022737"/>
    </source>
</evidence>
<dbReference type="PANTHER" id="PTHR46082">
    <property type="entry name" value="ATP/GTP-BINDING PROTEIN-RELATED"/>
    <property type="match status" value="1"/>
</dbReference>
<keyword evidence="1" id="KW-0677">Repeat</keyword>
<evidence type="ECO:0000259" key="2">
    <source>
        <dbReference type="PROSITE" id="PS50837"/>
    </source>
</evidence>
<name>A0A4S9Y483_AURPU</name>
<dbReference type="Pfam" id="PF01048">
    <property type="entry name" value="PNP_UDP_1"/>
    <property type="match status" value="1"/>
</dbReference>
<dbReference type="InterPro" id="IPR027417">
    <property type="entry name" value="P-loop_NTPase"/>
</dbReference>
<dbReference type="PANTHER" id="PTHR46082:SF11">
    <property type="entry name" value="AAA+ ATPASE DOMAIN-CONTAINING PROTEIN-RELATED"/>
    <property type="match status" value="1"/>
</dbReference>
<protein>
    <recommendedName>
        <fullName evidence="2">NACHT domain-containing protein</fullName>
    </recommendedName>
</protein>
<dbReference type="GO" id="GO:0009116">
    <property type="term" value="P:nucleoside metabolic process"/>
    <property type="evidence" value="ECO:0007669"/>
    <property type="project" value="InterPro"/>
</dbReference>
<dbReference type="GO" id="GO:0003824">
    <property type="term" value="F:catalytic activity"/>
    <property type="evidence" value="ECO:0007669"/>
    <property type="project" value="InterPro"/>
</dbReference>
<dbReference type="SUPFAM" id="SSF53167">
    <property type="entry name" value="Purine and uridine phosphorylases"/>
    <property type="match status" value="1"/>
</dbReference>
<reference evidence="3 4" key="1">
    <citation type="submission" date="2018-10" db="EMBL/GenBank/DDBJ databases">
        <title>Fifty Aureobasidium pullulans genomes reveal a recombining polyextremotolerant generalist.</title>
        <authorList>
            <person name="Gostincar C."/>
            <person name="Turk M."/>
            <person name="Zajc J."/>
            <person name="Gunde-Cimerman N."/>
        </authorList>
    </citation>
    <scope>NUCLEOTIDE SEQUENCE [LARGE SCALE GENOMIC DNA]</scope>
    <source>
        <strain evidence="3 4">EXF-3403</strain>
    </source>
</reference>
<dbReference type="Pfam" id="PF24883">
    <property type="entry name" value="NPHP3_N"/>
    <property type="match status" value="1"/>
</dbReference>